<dbReference type="InterPro" id="IPR012967">
    <property type="entry name" value="COMT_dimerisation"/>
</dbReference>
<name>A0ABV3XTC7_9RHOB</name>
<feature type="domain" description="O-methyltransferase C-terminal" evidence="4">
    <location>
        <begin position="145"/>
        <end position="358"/>
    </location>
</feature>
<dbReference type="InterPro" id="IPR029063">
    <property type="entry name" value="SAM-dependent_MTases_sf"/>
</dbReference>
<evidence type="ECO:0000259" key="5">
    <source>
        <dbReference type="Pfam" id="PF08100"/>
    </source>
</evidence>
<dbReference type="SUPFAM" id="SSF53335">
    <property type="entry name" value="S-adenosyl-L-methionine-dependent methyltransferases"/>
    <property type="match status" value="1"/>
</dbReference>
<dbReference type="Gene3D" id="1.10.287.1350">
    <property type="match status" value="1"/>
</dbReference>
<dbReference type="InterPro" id="IPR001077">
    <property type="entry name" value="COMT_C"/>
</dbReference>
<dbReference type="PIRSF" id="PIRSF005739">
    <property type="entry name" value="O-mtase"/>
    <property type="match status" value="1"/>
</dbReference>
<accession>A0ABV3XTC7</accession>
<dbReference type="CDD" id="cd02440">
    <property type="entry name" value="AdoMet_MTases"/>
    <property type="match status" value="1"/>
</dbReference>
<feature type="domain" description="O-methyltransferase dimerisation" evidence="5">
    <location>
        <begin position="55"/>
        <end position="129"/>
    </location>
</feature>
<dbReference type="InterPro" id="IPR036390">
    <property type="entry name" value="WH_DNA-bd_sf"/>
</dbReference>
<dbReference type="PANTHER" id="PTHR11746">
    <property type="entry name" value="O-METHYLTRANSFERASE"/>
    <property type="match status" value="1"/>
</dbReference>
<dbReference type="SUPFAM" id="SSF46785">
    <property type="entry name" value="Winged helix' DNA-binding domain"/>
    <property type="match status" value="1"/>
</dbReference>
<protein>
    <submittedName>
        <fullName evidence="6">Demethylspheroidene O-methyltransferase</fullName>
    </submittedName>
</protein>
<evidence type="ECO:0000256" key="2">
    <source>
        <dbReference type="ARBA" id="ARBA00022679"/>
    </source>
</evidence>
<gene>
    <name evidence="6" type="ORF">Ga0609869_000971</name>
</gene>
<organism evidence="6 7">
    <name type="scientific">Rhodovulum iodosum</name>
    <dbReference type="NCBI Taxonomy" id="68291"/>
    <lineage>
        <taxon>Bacteria</taxon>
        <taxon>Pseudomonadati</taxon>
        <taxon>Pseudomonadota</taxon>
        <taxon>Alphaproteobacteria</taxon>
        <taxon>Rhodobacterales</taxon>
        <taxon>Paracoccaceae</taxon>
        <taxon>Rhodovulum</taxon>
    </lineage>
</organism>
<evidence type="ECO:0000313" key="7">
    <source>
        <dbReference type="Proteomes" id="UP001560019"/>
    </source>
</evidence>
<evidence type="ECO:0000313" key="6">
    <source>
        <dbReference type="EMBL" id="MEX5727618.1"/>
    </source>
</evidence>
<keyword evidence="1" id="KW-0489">Methyltransferase</keyword>
<evidence type="ECO:0000256" key="3">
    <source>
        <dbReference type="ARBA" id="ARBA00022691"/>
    </source>
</evidence>
<dbReference type="PROSITE" id="PS51683">
    <property type="entry name" value="SAM_OMT_II"/>
    <property type="match status" value="1"/>
</dbReference>
<sequence length="386" mass="41652">MTDTLSQPGPAQPARGGGWRRWRNRRIASPAFQSWASRFFLTRGRSRREGERLFDLVSGFVYSQVLQAVVELDLLEALRDEAQCTAALAARTGIPEDRIEALAQAATALDLFERVKGGYQLAPLGAALMGVSGLREMILHHKVFYRDMADPVALLKGEGETELARFWPYVFGAGSAEDPSVAERYSKLMADSQTLVAEETLRTVKLDGVRHLLDVGGGTGAFLAAVGAAYPDLKMTLFDLPAVVPAAEARFQEAGMAGRAAVVAGSFRDDPLPQGADSISLIRVLYDHADETVEALLAKVFTALPPGGRLIVSEPMSGGRNPQRAGDAYFAFYCMAMQTGRARSAERIAGLMRKAGFERVETPRTRRPFITSVVTGCKPDAANGAG</sequence>
<dbReference type="RefSeq" id="WP_125406156.1">
    <property type="nucleotide sequence ID" value="NZ_JBEHHI010000001.1"/>
</dbReference>
<dbReference type="Pfam" id="PF08100">
    <property type="entry name" value="Dimerisation"/>
    <property type="match status" value="1"/>
</dbReference>
<comment type="caution">
    <text evidence="6">The sequence shown here is derived from an EMBL/GenBank/DDBJ whole genome shotgun (WGS) entry which is preliminary data.</text>
</comment>
<reference evidence="6 7" key="1">
    <citation type="submission" date="2024-06" db="EMBL/GenBank/DDBJ databases">
        <title>Genome of Rhodovulum iodosum, a marine photoferrotroph.</title>
        <authorList>
            <person name="Bianchini G."/>
            <person name="Nikeleit V."/>
            <person name="Kappler A."/>
            <person name="Bryce C."/>
            <person name="Sanchez-Baracaldo P."/>
        </authorList>
    </citation>
    <scope>NUCLEOTIDE SEQUENCE [LARGE SCALE GENOMIC DNA]</scope>
    <source>
        <strain evidence="6 7">UT/N1</strain>
    </source>
</reference>
<dbReference type="InterPro" id="IPR036388">
    <property type="entry name" value="WH-like_DNA-bd_sf"/>
</dbReference>
<dbReference type="EMBL" id="JBEHHI010000001">
    <property type="protein sequence ID" value="MEX5727618.1"/>
    <property type="molecule type" value="Genomic_DNA"/>
</dbReference>
<dbReference type="InterPro" id="IPR016461">
    <property type="entry name" value="COMT-like"/>
</dbReference>
<dbReference type="Gene3D" id="3.40.50.150">
    <property type="entry name" value="Vaccinia Virus protein VP39"/>
    <property type="match status" value="1"/>
</dbReference>
<dbReference type="Gene3D" id="1.10.10.10">
    <property type="entry name" value="Winged helix-like DNA-binding domain superfamily/Winged helix DNA-binding domain"/>
    <property type="match status" value="1"/>
</dbReference>
<evidence type="ECO:0000259" key="4">
    <source>
        <dbReference type="Pfam" id="PF00891"/>
    </source>
</evidence>
<keyword evidence="3" id="KW-0949">S-adenosyl-L-methionine</keyword>
<evidence type="ECO:0000256" key="1">
    <source>
        <dbReference type="ARBA" id="ARBA00022603"/>
    </source>
</evidence>
<keyword evidence="2" id="KW-0808">Transferase</keyword>
<keyword evidence="7" id="KW-1185">Reference proteome</keyword>
<proteinExistence type="predicted"/>
<dbReference type="Pfam" id="PF00891">
    <property type="entry name" value="Methyltransf_2"/>
    <property type="match status" value="1"/>
</dbReference>
<dbReference type="Proteomes" id="UP001560019">
    <property type="component" value="Unassembled WGS sequence"/>
</dbReference>